<dbReference type="AlphaFoldDB" id="A0A856MUA4"/>
<dbReference type="RefSeq" id="WP_169268479.1">
    <property type="nucleotide sequence ID" value="NZ_CP030120.1"/>
</dbReference>
<dbReference type="KEGG" id="bsen:DP114_34605"/>
<keyword evidence="2" id="KW-1185">Reference proteome</keyword>
<proteinExistence type="predicted"/>
<evidence type="ECO:0000313" key="2">
    <source>
        <dbReference type="Proteomes" id="UP000503129"/>
    </source>
</evidence>
<geneLocation type="plasmid" evidence="2">
    <name>pboct2</name>
</geneLocation>
<evidence type="ECO:0000313" key="1">
    <source>
        <dbReference type="EMBL" id="QDL12856.1"/>
    </source>
</evidence>
<dbReference type="EMBL" id="CP030120">
    <property type="protein sequence ID" value="QDL12856.1"/>
    <property type="molecule type" value="Genomic_DNA"/>
</dbReference>
<protein>
    <submittedName>
        <fullName evidence="1">Uncharacterized protein</fullName>
    </submittedName>
</protein>
<dbReference type="Proteomes" id="UP000503129">
    <property type="component" value="Plasmid pBOCT2"/>
</dbReference>
<gene>
    <name evidence="1" type="ORF">DP114_34605</name>
</gene>
<name>A0A856MUA4_9CYAN</name>
<accession>A0A856MUA4</accession>
<reference evidence="1 2" key="1">
    <citation type="submission" date="2018-06" db="EMBL/GenBank/DDBJ databases">
        <title>Comparative genomics of Brasilonema spp. strains.</title>
        <authorList>
            <person name="Alvarenga D.O."/>
            <person name="Fiore M.F."/>
            <person name="Varani A.M."/>
        </authorList>
    </citation>
    <scope>NUCLEOTIDE SEQUENCE [LARGE SCALE GENOMIC DNA]</scope>
    <source>
        <strain evidence="1 2">CENA114</strain>
        <plasmid evidence="2">pboct2</plasmid>
    </source>
</reference>
<keyword evidence="1" id="KW-0614">Plasmid</keyword>
<organism evidence="1 2">
    <name type="scientific">Brasilonema sennae CENA114</name>
    <dbReference type="NCBI Taxonomy" id="415709"/>
    <lineage>
        <taxon>Bacteria</taxon>
        <taxon>Bacillati</taxon>
        <taxon>Cyanobacteriota</taxon>
        <taxon>Cyanophyceae</taxon>
        <taxon>Nostocales</taxon>
        <taxon>Scytonemataceae</taxon>
        <taxon>Brasilonema</taxon>
        <taxon>Bromeliae group (in: Brasilonema)</taxon>
    </lineage>
</organism>
<sequence length="126" mass="14131">MIFTRIELETKSLLELTALCNQYGLKAHDDPLLRASWSTVLLSFPHIAISQMQREVGLKYLGRDGIESLIVAYNALGLPTREQAALIKASSQGRTMPMPYKLEQHKLLALYEAKVNLDKAISLLSF</sequence>